<proteinExistence type="predicted"/>
<feature type="transmembrane region" description="Helical" evidence="2">
    <location>
        <begin position="12"/>
        <end position="32"/>
    </location>
</feature>
<dbReference type="VEuPathDB" id="FungiDB:CTRG_02955"/>
<dbReference type="STRING" id="294747.C5M983"/>
<feature type="transmembrane region" description="Helical" evidence="2">
    <location>
        <begin position="48"/>
        <end position="75"/>
    </location>
</feature>
<name>C5M983_CANTT</name>
<feature type="transmembrane region" description="Helical" evidence="2">
    <location>
        <begin position="285"/>
        <end position="304"/>
    </location>
</feature>
<dbReference type="AlphaFoldDB" id="C5M983"/>
<reference evidence="3 4" key="1">
    <citation type="journal article" date="2009" name="Nature">
        <title>Evolution of pathogenicity and sexual reproduction in eight Candida genomes.</title>
        <authorList>
            <person name="Butler G."/>
            <person name="Rasmussen M.D."/>
            <person name="Lin M.F."/>
            <person name="Santos M.A."/>
            <person name="Sakthikumar S."/>
            <person name="Munro C.A."/>
            <person name="Rheinbay E."/>
            <person name="Grabherr M."/>
            <person name="Forche A."/>
            <person name="Reedy J.L."/>
            <person name="Agrafioti I."/>
            <person name="Arnaud M.B."/>
            <person name="Bates S."/>
            <person name="Brown A.J."/>
            <person name="Brunke S."/>
            <person name="Costanzo M.C."/>
            <person name="Fitzpatrick D.A."/>
            <person name="de Groot P.W."/>
            <person name="Harris D."/>
            <person name="Hoyer L.L."/>
            <person name="Hube B."/>
            <person name="Klis F.M."/>
            <person name="Kodira C."/>
            <person name="Lennard N."/>
            <person name="Logue M.E."/>
            <person name="Martin R."/>
            <person name="Neiman A.M."/>
            <person name="Nikolaou E."/>
            <person name="Quail M.A."/>
            <person name="Quinn J."/>
            <person name="Santos M.C."/>
            <person name="Schmitzberger F.F."/>
            <person name="Sherlock G."/>
            <person name="Shah P."/>
            <person name="Silverstein K.A."/>
            <person name="Skrzypek M.S."/>
            <person name="Soll D."/>
            <person name="Staggs R."/>
            <person name="Stansfield I."/>
            <person name="Stumpf M.P."/>
            <person name="Sudbery P.E."/>
            <person name="Srikantha T."/>
            <person name="Zeng Q."/>
            <person name="Berman J."/>
            <person name="Berriman M."/>
            <person name="Heitman J."/>
            <person name="Gow N.A."/>
            <person name="Lorenz M.C."/>
            <person name="Birren B.W."/>
            <person name="Kellis M."/>
            <person name="Cuomo C.A."/>
        </authorList>
    </citation>
    <scope>NUCLEOTIDE SEQUENCE [LARGE SCALE GENOMIC DNA]</scope>
    <source>
        <strain evidence="4">ATCC MYA-3404 / T1</strain>
    </source>
</reference>
<organism evidence="3 4">
    <name type="scientific">Candida tropicalis (strain ATCC MYA-3404 / T1)</name>
    <name type="common">Yeast</name>
    <dbReference type="NCBI Taxonomy" id="294747"/>
    <lineage>
        <taxon>Eukaryota</taxon>
        <taxon>Fungi</taxon>
        <taxon>Dikarya</taxon>
        <taxon>Ascomycota</taxon>
        <taxon>Saccharomycotina</taxon>
        <taxon>Pichiomycetes</taxon>
        <taxon>Debaryomycetaceae</taxon>
        <taxon>Candida/Lodderomyces clade</taxon>
        <taxon>Candida</taxon>
    </lineage>
</organism>
<keyword evidence="4" id="KW-1185">Reference proteome</keyword>
<evidence type="ECO:0000256" key="1">
    <source>
        <dbReference type="SAM" id="MobiDB-lite"/>
    </source>
</evidence>
<dbReference type="KEGG" id="ctp:CTRG_02955"/>
<evidence type="ECO:0000256" key="2">
    <source>
        <dbReference type="SAM" id="Phobius"/>
    </source>
</evidence>
<protein>
    <submittedName>
        <fullName evidence="3">Uncharacterized protein</fullName>
    </submittedName>
</protein>
<feature type="compositionally biased region" description="Polar residues" evidence="1">
    <location>
        <begin position="222"/>
        <end position="238"/>
    </location>
</feature>
<feature type="region of interest" description="Disordered" evidence="1">
    <location>
        <begin position="179"/>
        <end position="238"/>
    </location>
</feature>
<evidence type="ECO:0000313" key="3">
    <source>
        <dbReference type="EMBL" id="EER34137.1"/>
    </source>
</evidence>
<dbReference type="OrthoDB" id="4084695at2759"/>
<dbReference type="EMBL" id="GG692397">
    <property type="protein sequence ID" value="EER34137.1"/>
    <property type="molecule type" value="Genomic_DNA"/>
</dbReference>
<gene>
    <name evidence="3" type="ORF">CTRG_02955</name>
</gene>
<accession>C5M983</accession>
<dbReference type="eggNOG" id="ENOG502T41C">
    <property type="taxonomic scope" value="Eukaryota"/>
</dbReference>
<evidence type="ECO:0000313" key="4">
    <source>
        <dbReference type="Proteomes" id="UP000002037"/>
    </source>
</evidence>
<keyword evidence="2" id="KW-1133">Transmembrane helix</keyword>
<dbReference type="Proteomes" id="UP000002037">
    <property type="component" value="Unassembled WGS sequence"/>
</dbReference>
<dbReference type="GeneID" id="8299404"/>
<dbReference type="RefSeq" id="XP_002548658.1">
    <property type="nucleotide sequence ID" value="XM_002548612.1"/>
</dbReference>
<sequence length="311" mass="34615">MTLCSEKFRSSTLQHTLHILSLSFILTAFFFSSPKHLNTLYFSLSSSFFIYIIVHCFIYIYILIIIYSYIHILLLSTMIRTSFRSIAPIVARTRTIHSSAAIFAKGDTSTIDSFRLPSQTSINEWEFKYDFIPKTSEPKAPPLTKEAVKQDIAQEKAKSVERELFAKESNSSVKVEANNAHVVHGGESVGSEPILREDKGSDPIDVSGPKSHPSKVKKSANHDQYVQSSVNPNINTSDVVNLSENEVDHKTESVEKQSPVVEDIEHDNLTNQGQQGQKETTSGGGSGFAILALIGFGGAGYFYWDSKKKRN</sequence>
<keyword evidence="2" id="KW-0812">Transmembrane</keyword>
<dbReference type="HOGENOM" id="CLU_077705_0_0_1"/>
<keyword evidence="2" id="KW-0472">Membrane</keyword>